<reference evidence="4" key="1">
    <citation type="submission" date="2023-03" db="EMBL/GenBank/DDBJ databases">
        <title>Near-Complete genome sequence of Lipomyces tetrasporous NRRL Y-64009, an oleaginous yeast capable of growing on lignocellulosic hydrolysates.</title>
        <authorList>
            <consortium name="Lawrence Berkeley National Laboratory"/>
            <person name="Jagtap S.S."/>
            <person name="Liu J.-J."/>
            <person name="Walukiewicz H.E."/>
            <person name="Pangilinan J."/>
            <person name="Lipzen A."/>
            <person name="Ahrendt S."/>
            <person name="Koriabine M."/>
            <person name="Cobaugh K."/>
            <person name="Salamov A."/>
            <person name="Yoshinaga Y."/>
            <person name="Ng V."/>
            <person name="Daum C."/>
            <person name="Grigoriev I.V."/>
            <person name="Slininger P.J."/>
            <person name="Dien B.S."/>
            <person name="Jin Y.-S."/>
            <person name="Rao C.V."/>
        </authorList>
    </citation>
    <scope>NUCLEOTIDE SEQUENCE</scope>
    <source>
        <strain evidence="4">NRRL Y-64009</strain>
    </source>
</reference>
<dbReference type="InterPro" id="IPR040202">
    <property type="entry name" value="Brl1/Brr6"/>
</dbReference>
<gene>
    <name evidence="4" type="ORF">POJ06DRAFT_245107</name>
</gene>
<proteinExistence type="predicted"/>
<comment type="caution">
    <text evidence="4">The sequence shown here is derived from an EMBL/GenBank/DDBJ whole genome shotgun (WGS) entry which is preliminary data.</text>
</comment>
<keyword evidence="2" id="KW-1133">Transmembrane helix</keyword>
<evidence type="ECO:0000256" key="2">
    <source>
        <dbReference type="SAM" id="Phobius"/>
    </source>
</evidence>
<dbReference type="Proteomes" id="UP001217417">
    <property type="component" value="Unassembled WGS sequence"/>
</dbReference>
<dbReference type="GO" id="GO:0031965">
    <property type="term" value="C:nuclear membrane"/>
    <property type="evidence" value="ECO:0007669"/>
    <property type="project" value="InterPro"/>
</dbReference>
<name>A0AAD7QW37_9ASCO</name>
<dbReference type="Pfam" id="PF10104">
    <property type="entry name" value="Brr6_like_C_C"/>
    <property type="match status" value="1"/>
</dbReference>
<dbReference type="AlphaFoldDB" id="A0AAD7QW37"/>
<evidence type="ECO:0000256" key="1">
    <source>
        <dbReference type="SAM" id="MobiDB-lite"/>
    </source>
</evidence>
<dbReference type="SMART" id="SM01042">
    <property type="entry name" value="Brr6_like_C_C"/>
    <property type="match status" value="1"/>
</dbReference>
<dbReference type="GeneID" id="80881767"/>
<dbReference type="GO" id="GO:0055088">
    <property type="term" value="P:lipid homeostasis"/>
    <property type="evidence" value="ECO:0007669"/>
    <property type="project" value="InterPro"/>
</dbReference>
<dbReference type="PANTHER" id="PTHR28136">
    <property type="entry name" value="NUCLEUS EXPORT PROTEIN BRR6"/>
    <property type="match status" value="1"/>
</dbReference>
<accession>A0AAD7QW37</accession>
<feature type="transmembrane region" description="Helical" evidence="2">
    <location>
        <begin position="401"/>
        <end position="419"/>
    </location>
</feature>
<feature type="domain" description="Brl1/Brr6" evidence="3">
    <location>
        <begin position="295"/>
        <end position="423"/>
    </location>
</feature>
<feature type="compositionally biased region" description="Basic and acidic residues" evidence="1">
    <location>
        <begin position="209"/>
        <end position="218"/>
    </location>
</feature>
<evidence type="ECO:0000313" key="4">
    <source>
        <dbReference type="EMBL" id="KAJ8102604.1"/>
    </source>
</evidence>
<dbReference type="PANTHER" id="PTHR28136:SF1">
    <property type="entry name" value="NUCLEUS EXPORT PROTEIN BRL1"/>
    <property type="match status" value="1"/>
</dbReference>
<feature type="compositionally biased region" description="Acidic residues" evidence="1">
    <location>
        <begin position="219"/>
        <end position="228"/>
    </location>
</feature>
<evidence type="ECO:0000313" key="5">
    <source>
        <dbReference type="Proteomes" id="UP001217417"/>
    </source>
</evidence>
<organism evidence="4 5">
    <name type="scientific">Lipomyces tetrasporus</name>
    <dbReference type="NCBI Taxonomy" id="54092"/>
    <lineage>
        <taxon>Eukaryota</taxon>
        <taxon>Fungi</taxon>
        <taxon>Dikarya</taxon>
        <taxon>Ascomycota</taxon>
        <taxon>Saccharomycotina</taxon>
        <taxon>Lipomycetes</taxon>
        <taxon>Lipomycetales</taxon>
        <taxon>Lipomycetaceae</taxon>
        <taxon>Lipomyces</taxon>
    </lineage>
</organism>
<dbReference type="GO" id="GO:0006998">
    <property type="term" value="P:nuclear envelope organization"/>
    <property type="evidence" value="ECO:0007669"/>
    <property type="project" value="InterPro"/>
</dbReference>
<keyword evidence="2" id="KW-0472">Membrane</keyword>
<keyword evidence="5" id="KW-1185">Reference proteome</keyword>
<feature type="compositionally biased region" description="Basic residues" evidence="1">
    <location>
        <begin position="194"/>
        <end position="208"/>
    </location>
</feature>
<dbReference type="EMBL" id="JARPMG010000002">
    <property type="protein sequence ID" value="KAJ8102604.1"/>
    <property type="molecule type" value="Genomic_DNA"/>
</dbReference>
<evidence type="ECO:0000259" key="3">
    <source>
        <dbReference type="SMART" id="SM01042"/>
    </source>
</evidence>
<dbReference type="RefSeq" id="XP_056046054.1">
    <property type="nucleotide sequence ID" value="XM_056186601.1"/>
</dbReference>
<feature type="region of interest" description="Disordered" evidence="1">
    <location>
        <begin position="190"/>
        <end position="270"/>
    </location>
</feature>
<sequence length="464" mass="50313">MMDTMDYSPADRGSLLRGHETPMDFAYHSSGPVLDATSPFRDAAIMAAAATASDSNMPGSFSQSSRSVSEQTPIYTPRTTGIGHHPFSSSLAYQSTTASPLYGRGTSTKSAAAQSPMNLIDEDVVMLSSPPSPSSRKLCTAKDSTTLMDTADASDGEIVPESASSKFLKVFRSNSAGNSSSPLTKAKQLLSLSSKRKSSSQKSGSKKVKFPDECHDGFVDEEGDDSDTGSDWSGRIVVKKTTDLRSPRKGSSSRIGSSPRKVSRSLPGGSLVNTDHHNPSLFAFLSRHDNLPFVLASYLQLIFNVFLVLVMLYLIMSFVLMIRNDISQQIARYISEAEGKIKQCRDEYLANGCMPESRVPKLELFCNDMETCMTRDANDVGRAGVSAEIVAQIVNRFIEEISYKTMAFVFVLIFGSVYVSSSKVAPSSMAGGQHHQVLERIYSQSQLENSEYAGALPPPQTTVK</sequence>
<feature type="transmembrane region" description="Helical" evidence="2">
    <location>
        <begin position="301"/>
        <end position="322"/>
    </location>
</feature>
<protein>
    <submittedName>
        <fullName evidence="4">Di-sulfide bridge nucleocytoplasmic transport domain-containing protein</fullName>
    </submittedName>
</protein>
<dbReference type="InterPro" id="IPR018767">
    <property type="entry name" value="Brl1/Brr6_dom"/>
</dbReference>
<keyword evidence="2" id="KW-0812">Transmembrane</keyword>